<dbReference type="AlphaFoldDB" id="A0A0F9LDR1"/>
<name>A0A0F9LDR1_9ZZZZ</name>
<evidence type="ECO:0000313" key="1">
    <source>
        <dbReference type="EMBL" id="KKM91613.1"/>
    </source>
</evidence>
<sequence>MFKEELKIFCKVMQDRLIEKQPKHGDVWMSSSHSVLRSRLEFIYALWNDERALTDKEEISLIDIANQAMLLYIRIKKK</sequence>
<proteinExistence type="predicted"/>
<organism evidence="1">
    <name type="scientific">marine sediment metagenome</name>
    <dbReference type="NCBI Taxonomy" id="412755"/>
    <lineage>
        <taxon>unclassified sequences</taxon>
        <taxon>metagenomes</taxon>
        <taxon>ecological metagenomes</taxon>
    </lineage>
</organism>
<comment type="caution">
    <text evidence="1">The sequence shown here is derived from an EMBL/GenBank/DDBJ whole genome shotgun (WGS) entry which is preliminary data.</text>
</comment>
<dbReference type="EMBL" id="LAZR01006511">
    <property type="protein sequence ID" value="KKM91613.1"/>
    <property type="molecule type" value="Genomic_DNA"/>
</dbReference>
<gene>
    <name evidence="1" type="ORF">LCGC14_1226850</name>
</gene>
<protein>
    <submittedName>
        <fullName evidence="1">Uncharacterized protein</fullName>
    </submittedName>
</protein>
<accession>A0A0F9LDR1</accession>
<reference evidence="1" key="1">
    <citation type="journal article" date="2015" name="Nature">
        <title>Complex archaea that bridge the gap between prokaryotes and eukaryotes.</title>
        <authorList>
            <person name="Spang A."/>
            <person name="Saw J.H."/>
            <person name="Jorgensen S.L."/>
            <person name="Zaremba-Niedzwiedzka K."/>
            <person name="Martijn J."/>
            <person name="Lind A.E."/>
            <person name="van Eijk R."/>
            <person name="Schleper C."/>
            <person name="Guy L."/>
            <person name="Ettema T.J."/>
        </authorList>
    </citation>
    <scope>NUCLEOTIDE SEQUENCE</scope>
</reference>